<dbReference type="PROSITE" id="PS01230">
    <property type="entry name" value="TRMA_1"/>
    <property type="match status" value="1"/>
</dbReference>
<feature type="binding site" evidence="4">
    <location>
        <position position="261"/>
    </location>
    <ligand>
        <name>S-adenosyl-L-methionine</name>
        <dbReference type="ChEBI" id="CHEBI:59789"/>
    </ligand>
</feature>
<dbReference type="NCBIfam" id="TIGR00479">
    <property type="entry name" value="rumA"/>
    <property type="match status" value="1"/>
</dbReference>
<dbReference type="SUPFAM" id="SSF53335">
    <property type="entry name" value="S-adenosyl-L-methionine-dependent methyltransferases"/>
    <property type="match status" value="1"/>
</dbReference>
<keyword evidence="1 4" id="KW-0489">Methyltransferase</keyword>
<dbReference type="PANTHER" id="PTHR11061">
    <property type="entry name" value="RNA M5U METHYLTRANSFERASE"/>
    <property type="match status" value="1"/>
</dbReference>
<evidence type="ECO:0000256" key="1">
    <source>
        <dbReference type="ARBA" id="ARBA00022603"/>
    </source>
</evidence>
<feature type="domain" description="TRAM" evidence="6">
    <location>
        <begin position="1"/>
        <end position="59"/>
    </location>
</feature>
<evidence type="ECO:0000256" key="4">
    <source>
        <dbReference type="PROSITE-ProRule" id="PRU01024"/>
    </source>
</evidence>
<feature type="active site" evidence="5">
    <location>
        <position position="378"/>
    </location>
</feature>
<dbReference type="InterPro" id="IPR012340">
    <property type="entry name" value="NA-bd_OB-fold"/>
</dbReference>
<evidence type="ECO:0000256" key="3">
    <source>
        <dbReference type="ARBA" id="ARBA00022691"/>
    </source>
</evidence>
<dbReference type="STRING" id="1278311.GCA_000428705_01020"/>
<dbReference type="Gene3D" id="2.40.50.1070">
    <property type="match status" value="1"/>
</dbReference>
<sequence length="423" mass="48809">MLKVNDIIEVKVLDLDYKADGVAKYKEFYVYIPGALTNEEVTVEVKKIKKNVAFAELKSVNKKSLDRVSDYNILGSLNLAHLSFDKQLEWQMNTTKKTLERALKKELNVFNTITDNKKLNYRNKVIYHVLDKEKIELGLYKRNSLDLVRVDNFVLANMYVNEVVHRINESKINIDSSKLKNIMFKSNSNNDILVTIITTNKKFKGLNELIDLLETFDKVKGITINIKETNERILGKESILVYGVNEIREDMLIVDDQSFMQINTEVMNLTYKKIKEYIKGNRVIDAYSGVGSISYKILDKNYEITMIENNISNVKLAEKIMNENAYSNINIVNGNAEDVIKDYSADTIIVDPPRAGLYETFVNEVISKKISRIIYLSCDLGTLARDLRIFNSVYEVKEVYPIRMFPETNSFETLVILDYRNGE</sequence>
<dbReference type="Pfam" id="PF05958">
    <property type="entry name" value="tRNA_U5-meth_tr"/>
    <property type="match status" value="1"/>
</dbReference>
<keyword evidence="8" id="KW-1185">Reference proteome</keyword>
<reference evidence="7 8" key="1">
    <citation type="submission" date="2019-01" db="EMBL/GenBank/DDBJ databases">
        <authorList>
            <consortium name="Pathogen Informatics"/>
        </authorList>
    </citation>
    <scope>NUCLEOTIDE SEQUENCE [LARGE SCALE GENOMIC DNA]</scope>
    <source>
        <strain evidence="7 8">NCTC10138</strain>
    </source>
</reference>
<feature type="binding site" evidence="4">
    <location>
        <position position="308"/>
    </location>
    <ligand>
        <name>S-adenosyl-L-methionine</name>
        <dbReference type="ChEBI" id="CHEBI:59789"/>
    </ligand>
</feature>
<comment type="similarity">
    <text evidence="4">Belongs to the class I-like SAM-binding methyltransferase superfamily. RNA M5U methyltransferase family.</text>
</comment>
<evidence type="ECO:0000313" key="8">
    <source>
        <dbReference type="Proteomes" id="UP000289841"/>
    </source>
</evidence>
<dbReference type="InterPro" id="IPR010280">
    <property type="entry name" value="U5_MeTrfase_fam"/>
</dbReference>
<dbReference type="Proteomes" id="UP000289841">
    <property type="component" value="Chromosome"/>
</dbReference>
<evidence type="ECO:0000256" key="5">
    <source>
        <dbReference type="PROSITE-ProRule" id="PRU10015"/>
    </source>
</evidence>
<keyword evidence="3 4" id="KW-0949">S-adenosyl-L-methionine</keyword>
<dbReference type="InterPro" id="IPR002792">
    <property type="entry name" value="TRAM_dom"/>
</dbReference>
<keyword evidence="2 4" id="KW-0808">Transferase</keyword>
<dbReference type="PANTHER" id="PTHR11061:SF30">
    <property type="entry name" value="TRNA (URACIL(54)-C(5))-METHYLTRANSFERASE"/>
    <property type="match status" value="1"/>
</dbReference>
<evidence type="ECO:0000259" key="6">
    <source>
        <dbReference type="PROSITE" id="PS50926"/>
    </source>
</evidence>
<feature type="binding site" evidence="4">
    <location>
        <position position="351"/>
    </location>
    <ligand>
        <name>S-adenosyl-L-methionine</name>
        <dbReference type="ChEBI" id="CHEBI:59789"/>
    </ligand>
</feature>
<evidence type="ECO:0000313" key="7">
    <source>
        <dbReference type="EMBL" id="VEU79601.1"/>
    </source>
</evidence>
<protein>
    <submittedName>
        <fullName evidence="7">tRNA (Uracil-5-)-methyltransferase related enzyme</fullName>
        <ecNumber evidence="7">2.1.1.-</ecNumber>
    </submittedName>
</protein>
<gene>
    <name evidence="7" type="primary">trmA_1</name>
    <name evidence="7" type="ORF">NCTC10138_00043</name>
</gene>
<evidence type="ECO:0000256" key="2">
    <source>
        <dbReference type="ARBA" id="ARBA00022679"/>
    </source>
</evidence>
<dbReference type="PROSITE" id="PS50926">
    <property type="entry name" value="TRAM"/>
    <property type="match status" value="1"/>
</dbReference>
<dbReference type="Gene3D" id="2.40.50.140">
    <property type="entry name" value="Nucleic acid-binding proteins"/>
    <property type="match status" value="1"/>
</dbReference>
<dbReference type="AlphaFoldDB" id="A0A449BB98"/>
<dbReference type="InterPro" id="IPR029063">
    <property type="entry name" value="SAM-dependent_MTases_sf"/>
</dbReference>
<dbReference type="EMBL" id="LR215048">
    <property type="protein sequence ID" value="VEU79601.1"/>
    <property type="molecule type" value="Genomic_DNA"/>
</dbReference>
<dbReference type="OrthoDB" id="9804590at2"/>
<dbReference type="Gene3D" id="3.40.50.150">
    <property type="entry name" value="Vaccinia Virus protein VP39"/>
    <property type="match status" value="1"/>
</dbReference>
<dbReference type="KEGG" id="aaxa:NCTC10138_00043"/>
<dbReference type="PROSITE" id="PS51687">
    <property type="entry name" value="SAM_MT_RNA_M5U"/>
    <property type="match status" value="1"/>
</dbReference>
<accession>A0A449BB98</accession>
<dbReference type="Pfam" id="PF01938">
    <property type="entry name" value="TRAM"/>
    <property type="match status" value="1"/>
</dbReference>
<organism evidence="7 8">
    <name type="scientific">Haploplasma axanthum</name>
    <name type="common">Acholeplasma axanthum</name>
    <dbReference type="NCBI Taxonomy" id="29552"/>
    <lineage>
        <taxon>Bacteria</taxon>
        <taxon>Bacillati</taxon>
        <taxon>Mycoplasmatota</taxon>
        <taxon>Mollicutes</taxon>
        <taxon>Acholeplasmatales</taxon>
        <taxon>Acholeplasmataceae</taxon>
        <taxon>Haploplasma</taxon>
    </lineage>
</organism>
<dbReference type="InterPro" id="IPR030390">
    <property type="entry name" value="MeTrfase_TrmA_AS"/>
</dbReference>
<feature type="active site" description="Nucleophile" evidence="4">
    <location>
        <position position="378"/>
    </location>
</feature>
<dbReference type="RefSeq" id="WP_026390548.1">
    <property type="nucleotide sequence ID" value="NZ_LR215048.1"/>
</dbReference>
<proteinExistence type="inferred from homology"/>
<dbReference type="SUPFAM" id="SSF50249">
    <property type="entry name" value="Nucleic acid-binding proteins"/>
    <property type="match status" value="1"/>
</dbReference>
<feature type="binding site" evidence="4">
    <location>
        <position position="287"/>
    </location>
    <ligand>
        <name>S-adenosyl-L-methionine</name>
        <dbReference type="ChEBI" id="CHEBI:59789"/>
    </ligand>
</feature>
<dbReference type="GO" id="GO:0070475">
    <property type="term" value="P:rRNA base methylation"/>
    <property type="evidence" value="ECO:0007669"/>
    <property type="project" value="TreeGrafter"/>
</dbReference>
<name>A0A449BB98_HAPAX</name>
<dbReference type="EC" id="2.1.1.-" evidence="7"/>
<dbReference type="GO" id="GO:0070041">
    <property type="term" value="F:rRNA (uridine-C5-)-methyltransferase activity"/>
    <property type="evidence" value="ECO:0007669"/>
    <property type="project" value="TreeGrafter"/>
</dbReference>